<dbReference type="PROSITE" id="PS00716">
    <property type="entry name" value="SIGMA70_2"/>
    <property type="match status" value="1"/>
</dbReference>
<comment type="caution">
    <text evidence="6">Lacks conserved residue(s) required for the propagation of feature annotation.</text>
</comment>
<feature type="short sequence motif" description="Interaction with polymerase core subunit RpoC" evidence="6">
    <location>
        <begin position="104"/>
        <end position="107"/>
    </location>
</feature>
<comment type="subcellular location">
    <subcellularLocation>
        <location evidence="6">Cytoplasm</location>
    </subcellularLocation>
</comment>
<accession>A0A212T1A5</accession>
<reference evidence="9 10" key="1">
    <citation type="submission" date="2017-06" db="EMBL/GenBank/DDBJ databases">
        <authorList>
            <person name="Kim H.J."/>
            <person name="Triplett B.A."/>
        </authorList>
    </citation>
    <scope>NUCLEOTIDE SEQUENCE [LARGE SCALE GENOMIC DNA]</scope>
    <source>
        <strain evidence="9 10">MWH-VicM1</strain>
    </source>
</reference>
<keyword evidence="2 6" id="KW-0805">Transcription regulation</keyword>
<dbReference type="InterPro" id="IPR012761">
    <property type="entry name" value="RNA_pol_sigma_RpoS"/>
</dbReference>
<evidence type="ECO:0000259" key="7">
    <source>
        <dbReference type="PROSITE" id="PS00715"/>
    </source>
</evidence>
<keyword evidence="5 6" id="KW-0804">Transcription</keyword>
<dbReference type="Pfam" id="PF00140">
    <property type="entry name" value="Sigma70_r1_2"/>
    <property type="match status" value="1"/>
</dbReference>
<gene>
    <name evidence="6" type="primary">rpoS</name>
    <name evidence="9" type="ORF">SAMN06295916_0110</name>
</gene>
<dbReference type="PROSITE" id="PS00715">
    <property type="entry name" value="SIGMA70_1"/>
    <property type="match status" value="1"/>
</dbReference>
<dbReference type="InterPro" id="IPR007630">
    <property type="entry name" value="RNA_pol_sigma70_r4"/>
</dbReference>
<evidence type="ECO:0000256" key="1">
    <source>
        <dbReference type="ARBA" id="ARBA00022490"/>
    </source>
</evidence>
<dbReference type="PRINTS" id="PR00046">
    <property type="entry name" value="SIGMA70FCT"/>
</dbReference>
<comment type="similarity">
    <text evidence="6">Belongs to the sigma-70 factor family. RpoS subfamily.</text>
</comment>
<sequence length="319" mass="35973">MSLPADSDNSSSNDFSDLDDLANQEIDADELKQVLAAELSADLVQRYLQQISSKPLFTSEQELLVATKAKDGDFAARQAMIEHNLRLVVSIAKTYMNRGLPFPDLIEEGNLGLMHALDKFEPQRGFRFSTYATWWIRQSIEKALMSQVRTVRLPVHVIREINQVLRARRYLEQALASEGRSPDIDDIASLTGKTIEDVADALAMAEHTTSLDAPRDLDPGSSLLDLISDERSAGPDQEVEKSQVEEKLRSWLKGLKDDQRKVITRRYGLDNQEPATLEELSKEVGLSKERIRQIQQEALVKLKKYLQSHGLDKDTVLDD</sequence>
<dbReference type="FunFam" id="1.10.601.10:FF:000001">
    <property type="entry name" value="RNA polymerase sigma factor SigA"/>
    <property type="match status" value="1"/>
</dbReference>
<dbReference type="Pfam" id="PF04539">
    <property type="entry name" value="Sigma70_r3"/>
    <property type="match status" value="1"/>
</dbReference>
<dbReference type="Proteomes" id="UP000197215">
    <property type="component" value="Unassembled WGS sequence"/>
</dbReference>
<evidence type="ECO:0000256" key="6">
    <source>
        <dbReference type="HAMAP-Rule" id="MF_00959"/>
    </source>
</evidence>
<dbReference type="NCBIfam" id="TIGR02394">
    <property type="entry name" value="rpoS_proteo"/>
    <property type="match status" value="1"/>
</dbReference>
<evidence type="ECO:0000256" key="5">
    <source>
        <dbReference type="ARBA" id="ARBA00023163"/>
    </source>
</evidence>
<feature type="region of interest" description="Sigma-70 factor domain-1" evidence="6">
    <location>
        <begin position="42"/>
        <end position="75"/>
    </location>
</feature>
<dbReference type="PANTHER" id="PTHR30603:SF67">
    <property type="entry name" value="RNA POLYMERASE SIGMA FACTOR RPOS"/>
    <property type="match status" value="1"/>
</dbReference>
<comment type="function">
    <text evidence="6">Sigma factors are initiation factors that promote the attachment of RNA polymerase to specific initiation sites and are then released. This sigma factor is the master transcriptional regulator of the stationary phase and the general stress response.</text>
</comment>
<dbReference type="CDD" id="cd06171">
    <property type="entry name" value="Sigma70_r4"/>
    <property type="match status" value="1"/>
</dbReference>
<keyword evidence="3 6" id="KW-0731">Sigma factor</keyword>
<keyword evidence="4 6" id="KW-0238">DNA-binding</keyword>
<dbReference type="PANTHER" id="PTHR30603">
    <property type="entry name" value="RNA POLYMERASE SIGMA FACTOR RPO"/>
    <property type="match status" value="1"/>
</dbReference>
<dbReference type="GO" id="GO:0016987">
    <property type="term" value="F:sigma factor activity"/>
    <property type="evidence" value="ECO:0007669"/>
    <property type="project" value="UniProtKB-UniRule"/>
</dbReference>
<evidence type="ECO:0000313" key="9">
    <source>
        <dbReference type="EMBL" id="SNC59650.1"/>
    </source>
</evidence>
<dbReference type="InterPro" id="IPR013325">
    <property type="entry name" value="RNA_pol_sigma_r2"/>
</dbReference>
<dbReference type="InterPro" id="IPR009042">
    <property type="entry name" value="RNA_pol_sigma70_r1_2"/>
</dbReference>
<feature type="domain" description="RNA polymerase sigma-70" evidence="7">
    <location>
        <begin position="104"/>
        <end position="117"/>
    </location>
</feature>
<dbReference type="InterPro" id="IPR000943">
    <property type="entry name" value="RNA_pol_sigma70"/>
</dbReference>
<dbReference type="EMBL" id="FYEX01000001">
    <property type="protein sequence ID" value="SNC59650.1"/>
    <property type="molecule type" value="Genomic_DNA"/>
</dbReference>
<dbReference type="GO" id="GO:0003677">
    <property type="term" value="F:DNA binding"/>
    <property type="evidence" value="ECO:0007669"/>
    <property type="project" value="UniProtKB-UniRule"/>
</dbReference>
<organism evidence="9 10">
    <name type="scientific">Polynucleobacter victoriensis</name>
    <dbReference type="NCBI Taxonomy" id="2049319"/>
    <lineage>
        <taxon>Bacteria</taxon>
        <taxon>Pseudomonadati</taxon>
        <taxon>Pseudomonadota</taxon>
        <taxon>Betaproteobacteria</taxon>
        <taxon>Burkholderiales</taxon>
        <taxon>Burkholderiaceae</taxon>
        <taxon>Polynucleobacter</taxon>
    </lineage>
</organism>
<feature type="region of interest" description="Sigma-70 factor domain-4" evidence="6">
    <location>
        <begin position="251"/>
        <end position="304"/>
    </location>
</feature>
<evidence type="ECO:0000256" key="3">
    <source>
        <dbReference type="ARBA" id="ARBA00023082"/>
    </source>
</evidence>
<feature type="region of interest" description="Sigma-70 factor domain-2" evidence="6">
    <location>
        <begin position="80"/>
        <end position="150"/>
    </location>
</feature>
<dbReference type="NCBIfam" id="TIGR02937">
    <property type="entry name" value="sigma70-ECF"/>
    <property type="match status" value="1"/>
</dbReference>
<dbReference type="InterPro" id="IPR007627">
    <property type="entry name" value="RNA_pol_sigma70_r2"/>
</dbReference>
<protein>
    <recommendedName>
        <fullName evidence="6">RNA polymerase sigma factor RpoS</fullName>
    </recommendedName>
    <alternativeName>
        <fullName evidence="6">Sigma S</fullName>
    </alternativeName>
    <alternativeName>
        <fullName evidence="6">Sigma-38</fullName>
    </alternativeName>
</protein>
<dbReference type="RefSeq" id="WP_088811979.1">
    <property type="nucleotide sequence ID" value="NZ_FYEX01000001.1"/>
</dbReference>
<dbReference type="HAMAP" id="MF_00959">
    <property type="entry name" value="Sigma70_RpoS"/>
    <property type="match status" value="1"/>
</dbReference>
<dbReference type="InterPro" id="IPR036388">
    <property type="entry name" value="WH-like_DNA-bd_sf"/>
</dbReference>
<feature type="DNA-binding region" description="H-T-H motif" evidence="6">
    <location>
        <begin position="277"/>
        <end position="296"/>
    </location>
</feature>
<dbReference type="InterPro" id="IPR014284">
    <property type="entry name" value="RNA_pol_sigma-70_dom"/>
</dbReference>
<dbReference type="GO" id="GO:0005737">
    <property type="term" value="C:cytoplasm"/>
    <property type="evidence" value="ECO:0007669"/>
    <property type="project" value="UniProtKB-SubCell"/>
</dbReference>
<dbReference type="InterPro" id="IPR050239">
    <property type="entry name" value="Sigma-70_RNA_pol_init_factors"/>
</dbReference>
<dbReference type="SUPFAM" id="SSF88659">
    <property type="entry name" value="Sigma3 and sigma4 domains of RNA polymerase sigma factors"/>
    <property type="match status" value="2"/>
</dbReference>
<proteinExistence type="inferred from homology"/>
<dbReference type="Pfam" id="PF04545">
    <property type="entry name" value="Sigma70_r4"/>
    <property type="match status" value="1"/>
</dbReference>
<keyword evidence="10" id="KW-1185">Reference proteome</keyword>
<name>A0A212T1A5_9BURK</name>
<dbReference type="OrthoDB" id="9809557at2"/>
<evidence type="ECO:0000256" key="4">
    <source>
        <dbReference type="ARBA" id="ARBA00023125"/>
    </source>
</evidence>
<feature type="domain" description="RNA polymerase sigma-70" evidence="8">
    <location>
        <begin position="276"/>
        <end position="302"/>
    </location>
</feature>
<dbReference type="GO" id="GO:0006352">
    <property type="term" value="P:DNA-templated transcription initiation"/>
    <property type="evidence" value="ECO:0007669"/>
    <property type="project" value="UniProtKB-UniRule"/>
</dbReference>
<evidence type="ECO:0000313" key="10">
    <source>
        <dbReference type="Proteomes" id="UP000197215"/>
    </source>
</evidence>
<dbReference type="Gene3D" id="1.10.601.10">
    <property type="entry name" value="RNA Polymerase Primary Sigma Factor"/>
    <property type="match status" value="1"/>
</dbReference>
<dbReference type="SUPFAM" id="SSF88946">
    <property type="entry name" value="Sigma2 domain of RNA polymerase sigma factors"/>
    <property type="match status" value="1"/>
</dbReference>
<dbReference type="InterPro" id="IPR013324">
    <property type="entry name" value="RNA_pol_sigma_r3/r4-like"/>
</dbReference>
<dbReference type="Gene3D" id="1.10.10.10">
    <property type="entry name" value="Winged helix-like DNA-binding domain superfamily/Winged helix DNA-binding domain"/>
    <property type="match status" value="2"/>
</dbReference>
<dbReference type="InterPro" id="IPR007624">
    <property type="entry name" value="RNA_pol_sigma70_r3"/>
</dbReference>
<evidence type="ECO:0000256" key="2">
    <source>
        <dbReference type="ARBA" id="ARBA00023015"/>
    </source>
</evidence>
<evidence type="ECO:0000259" key="8">
    <source>
        <dbReference type="PROSITE" id="PS00716"/>
    </source>
</evidence>
<dbReference type="AlphaFoldDB" id="A0A212T1A5"/>
<dbReference type="NCBIfam" id="NF004207">
    <property type="entry name" value="PRK05657.1"/>
    <property type="match status" value="1"/>
</dbReference>
<keyword evidence="1 6" id="KW-0963">Cytoplasm</keyword>
<dbReference type="Pfam" id="PF04542">
    <property type="entry name" value="Sigma70_r2"/>
    <property type="match status" value="1"/>
</dbReference>
<comment type="subunit">
    <text evidence="6">Interacts with the RNA polymerase core enzyme.</text>
</comment>